<dbReference type="PANTHER" id="PTHR34217">
    <property type="entry name" value="METAL-DEPENDENT CARBOXYPEPTIDASE"/>
    <property type="match status" value="1"/>
</dbReference>
<keyword evidence="1 6" id="KW-0645">Protease</keyword>
<dbReference type="CDD" id="cd09607">
    <property type="entry name" value="M3B_PepF"/>
    <property type="match status" value="1"/>
</dbReference>
<dbReference type="PANTHER" id="PTHR34217:SF1">
    <property type="entry name" value="CARBOXYPEPTIDASE 1"/>
    <property type="match status" value="1"/>
</dbReference>
<dbReference type="GO" id="GO:0004181">
    <property type="term" value="F:metallocarboxypeptidase activity"/>
    <property type="evidence" value="ECO:0007669"/>
    <property type="project" value="InterPro"/>
</dbReference>
<keyword evidence="5 6" id="KW-0482">Metalloprotease</keyword>
<comment type="caution">
    <text evidence="9">The sequence shown here is derived from an EMBL/GenBank/DDBJ whole genome shotgun (WGS) entry which is preliminary data.</text>
</comment>
<dbReference type="InterPro" id="IPR001333">
    <property type="entry name" value="Peptidase_M32_Taq"/>
</dbReference>
<evidence type="ECO:0000256" key="2">
    <source>
        <dbReference type="ARBA" id="ARBA00022723"/>
    </source>
</evidence>
<dbReference type="SUPFAM" id="SSF55486">
    <property type="entry name" value="Metalloproteases ('zincins'), catalytic domain"/>
    <property type="match status" value="1"/>
</dbReference>
<dbReference type="InterPro" id="IPR042088">
    <property type="entry name" value="OligoPept_F_C"/>
</dbReference>
<reference evidence="9 10" key="1">
    <citation type="submission" date="2019-04" db="EMBL/GenBank/DDBJ databases">
        <title>Bacillus caeni sp. nov., a bacterium isolated from mangrove sediment.</title>
        <authorList>
            <person name="Huang H."/>
            <person name="Mo K."/>
            <person name="Hu Y."/>
        </authorList>
    </citation>
    <scope>NUCLEOTIDE SEQUENCE [LARGE SCALE GENOMIC DNA]</scope>
    <source>
        <strain evidence="9 10">HB172195</strain>
    </source>
</reference>
<dbReference type="GO" id="GO:0004222">
    <property type="term" value="F:metalloendopeptidase activity"/>
    <property type="evidence" value="ECO:0007669"/>
    <property type="project" value="InterPro"/>
</dbReference>
<evidence type="ECO:0000259" key="8">
    <source>
        <dbReference type="Pfam" id="PF08439"/>
    </source>
</evidence>
<dbReference type="InterPro" id="IPR011977">
    <property type="entry name" value="Pept_M3B_clade3"/>
</dbReference>
<comment type="cofactor">
    <cofactor evidence="6">
        <name>Zn(2+)</name>
        <dbReference type="ChEBI" id="CHEBI:29105"/>
    </cofactor>
    <text evidence="6">Binds 1 zinc ion.</text>
</comment>
<dbReference type="Gene3D" id="1.10.1370.20">
    <property type="entry name" value="Oligoendopeptidase f, C-terminal domain"/>
    <property type="match status" value="1"/>
</dbReference>
<protein>
    <submittedName>
        <fullName evidence="9">M3 family oligoendopeptidase</fullName>
    </submittedName>
</protein>
<evidence type="ECO:0000259" key="7">
    <source>
        <dbReference type="Pfam" id="PF01432"/>
    </source>
</evidence>
<accession>A0A5R9F8L9</accession>
<dbReference type="AlphaFoldDB" id="A0A5R9F8L9"/>
<gene>
    <name evidence="9" type="ORF">FCL54_09125</name>
</gene>
<dbReference type="Proteomes" id="UP000308230">
    <property type="component" value="Unassembled WGS sequence"/>
</dbReference>
<feature type="domain" description="Oligopeptidase F N-terminal" evidence="8">
    <location>
        <begin position="116"/>
        <end position="182"/>
    </location>
</feature>
<evidence type="ECO:0000313" key="10">
    <source>
        <dbReference type="Proteomes" id="UP000308230"/>
    </source>
</evidence>
<proteinExistence type="inferred from homology"/>
<keyword evidence="3 6" id="KW-0378">Hydrolase</keyword>
<dbReference type="InterPro" id="IPR001567">
    <property type="entry name" value="Pept_M3A_M3B_dom"/>
</dbReference>
<dbReference type="Pfam" id="PF01432">
    <property type="entry name" value="Peptidase_M3"/>
    <property type="match status" value="1"/>
</dbReference>
<dbReference type="GO" id="GO:0006508">
    <property type="term" value="P:proteolysis"/>
    <property type="evidence" value="ECO:0007669"/>
    <property type="project" value="UniProtKB-KW"/>
</dbReference>
<dbReference type="OrthoDB" id="9769691at2"/>
<keyword evidence="2 6" id="KW-0479">Metal-binding</keyword>
<dbReference type="Pfam" id="PF08439">
    <property type="entry name" value="Peptidase_M3_N"/>
    <property type="match status" value="1"/>
</dbReference>
<evidence type="ECO:0000256" key="5">
    <source>
        <dbReference type="ARBA" id="ARBA00023049"/>
    </source>
</evidence>
<name>A0A5R9F8L9_9BACL</name>
<evidence type="ECO:0000256" key="4">
    <source>
        <dbReference type="ARBA" id="ARBA00022833"/>
    </source>
</evidence>
<dbReference type="NCBIfam" id="TIGR02290">
    <property type="entry name" value="M3_fam_3"/>
    <property type="match status" value="1"/>
</dbReference>
<dbReference type="InterPro" id="IPR034006">
    <property type="entry name" value="M3B_PepF_2"/>
</dbReference>
<keyword evidence="4 6" id="KW-0862">Zinc</keyword>
<evidence type="ECO:0000313" key="9">
    <source>
        <dbReference type="EMBL" id="TLS37968.1"/>
    </source>
</evidence>
<dbReference type="Gene3D" id="1.20.140.70">
    <property type="entry name" value="Oligopeptidase f, N-terminal domain"/>
    <property type="match status" value="1"/>
</dbReference>
<dbReference type="RefSeq" id="WP_138125560.1">
    <property type="nucleotide sequence ID" value="NZ_SWLG01000005.1"/>
</dbReference>
<evidence type="ECO:0000256" key="6">
    <source>
        <dbReference type="RuleBase" id="RU003435"/>
    </source>
</evidence>
<comment type="similarity">
    <text evidence="6">Belongs to the peptidase M3 family.</text>
</comment>
<keyword evidence="10" id="KW-1185">Reference proteome</keyword>
<sequence>MINTLSQKWSLDAIFSNGSDSEELHSFLVTLEEKITSLTGKIEGENGPQSDNEIPNWLPLLNKVQTVSAELFEVNEFVECLQAQDVTDEKANTLSNRVYAVNAMFDTLNTYFDQQLQTIPETTWKLLLKQEEVKAIAFPLQEKRENAKEKLPVEQEALINDLSINGYHAWDNLYNATLGKLKIPFETEGEIKKLSPGQAYHLLVSTNERNERKALAEGFKTALKEVSEVSAAALNNIGGFRLQVYKHRGWSTESILKEPLQINRLTDNTLDTMWNVINQNKPVLLSYLKRKAELLGLEKLSWYDISASVGESTKKYTYEEAAEMIVANFSTFGSELAETARKAFEESWIDCEDRDTKAPGGFAARFPLTKESRVFMNFHGSPESIATLAHELGHVFHQGIISKSVPPFSQTYAMAVGETASTFAENIVADANIKNARDKREKLSLLDTKIQPAITYFMGIQSRFEFEKKFYEERKKKSLSTEELTELMLEAEKYAFNDSLESYNEYGWISTRHFYMTDKPFYNFPYTFGFLFSQGIYAMAKKEGHSFEEKYIELLKDTGRMSAETLALKHLGIDLTKPDFWTSAIDGIRADIKEFLAITE</sequence>
<evidence type="ECO:0000256" key="1">
    <source>
        <dbReference type="ARBA" id="ARBA00022670"/>
    </source>
</evidence>
<feature type="domain" description="Peptidase M3A/M3B catalytic" evidence="7">
    <location>
        <begin position="204"/>
        <end position="585"/>
    </location>
</feature>
<evidence type="ECO:0000256" key="3">
    <source>
        <dbReference type="ARBA" id="ARBA00022801"/>
    </source>
</evidence>
<dbReference type="GO" id="GO:0046872">
    <property type="term" value="F:metal ion binding"/>
    <property type="evidence" value="ECO:0007669"/>
    <property type="project" value="UniProtKB-UniRule"/>
</dbReference>
<organism evidence="9 10">
    <name type="scientific">Exobacillus caeni</name>
    <dbReference type="NCBI Taxonomy" id="2574798"/>
    <lineage>
        <taxon>Bacteria</taxon>
        <taxon>Bacillati</taxon>
        <taxon>Bacillota</taxon>
        <taxon>Bacilli</taxon>
        <taxon>Bacillales</taxon>
        <taxon>Guptibacillaceae</taxon>
        <taxon>Exobacillus</taxon>
    </lineage>
</organism>
<dbReference type="EMBL" id="SWLG01000005">
    <property type="protein sequence ID" value="TLS37968.1"/>
    <property type="molecule type" value="Genomic_DNA"/>
</dbReference>
<dbReference type="InterPro" id="IPR013647">
    <property type="entry name" value="OligopepF_N_dom"/>
</dbReference>